<name>A0A1H1YP59_9PSED</name>
<dbReference type="AlphaFoldDB" id="A0A1H1YP59"/>
<sequence length="105" mass="11929">MSIYALYGLKGLSLMDARSKVESALGCTFEERESSYQAGIYYRFQAGEEESFVLKNNLDPFDGEAVEARFAEYDVLLYVDATQRSAPIRSLLSPEFCLLREEAYD</sequence>
<reference evidence="2" key="1">
    <citation type="submission" date="2016-10" db="EMBL/GenBank/DDBJ databases">
        <authorList>
            <person name="Varghese N."/>
            <person name="Submissions S."/>
        </authorList>
    </citation>
    <scope>NUCLEOTIDE SEQUENCE [LARGE SCALE GENOMIC DNA]</scope>
    <source>
        <strain evidence="2">ATCC 23835</strain>
    </source>
</reference>
<evidence type="ECO:0000313" key="1">
    <source>
        <dbReference type="EMBL" id="SDT23112.1"/>
    </source>
</evidence>
<dbReference type="Proteomes" id="UP000199524">
    <property type="component" value="Chromosome I"/>
</dbReference>
<proteinExistence type="predicted"/>
<protein>
    <submittedName>
        <fullName evidence="1">Uncharacterized protein</fullName>
    </submittedName>
</protein>
<organism evidence="1 2">
    <name type="scientific">Pseudomonas asplenii</name>
    <dbReference type="NCBI Taxonomy" id="53407"/>
    <lineage>
        <taxon>Bacteria</taxon>
        <taxon>Pseudomonadati</taxon>
        <taxon>Pseudomonadota</taxon>
        <taxon>Gammaproteobacteria</taxon>
        <taxon>Pseudomonadales</taxon>
        <taxon>Pseudomonadaceae</taxon>
        <taxon>Pseudomonas</taxon>
    </lineage>
</organism>
<gene>
    <name evidence="1" type="ORF">SAMN05216598_4544</name>
</gene>
<keyword evidence="2" id="KW-1185">Reference proteome</keyword>
<dbReference type="GeneID" id="300209430"/>
<accession>A0A1H1YP59</accession>
<dbReference type="RefSeq" id="WP_090209030.1">
    <property type="nucleotide sequence ID" value="NZ_LT629777.1"/>
</dbReference>
<dbReference type="EMBL" id="LT629777">
    <property type="protein sequence ID" value="SDT23112.1"/>
    <property type="molecule type" value="Genomic_DNA"/>
</dbReference>
<evidence type="ECO:0000313" key="2">
    <source>
        <dbReference type="Proteomes" id="UP000199524"/>
    </source>
</evidence>